<dbReference type="InterPro" id="IPR036465">
    <property type="entry name" value="vWFA_dom_sf"/>
</dbReference>
<accession>A0A0F9L4K5</accession>
<feature type="compositionally biased region" description="Acidic residues" evidence="1">
    <location>
        <begin position="315"/>
        <end position="351"/>
    </location>
</feature>
<evidence type="ECO:0000313" key="3">
    <source>
        <dbReference type="EMBL" id="KKM22650.1"/>
    </source>
</evidence>
<organism evidence="3">
    <name type="scientific">marine sediment metagenome</name>
    <dbReference type="NCBI Taxonomy" id="412755"/>
    <lineage>
        <taxon>unclassified sequences</taxon>
        <taxon>metagenomes</taxon>
        <taxon>ecological metagenomes</taxon>
    </lineage>
</organism>
<feature type="compositionally biased region" description="Basic and acidic residues" evidence="1">
    <location>
        <begin position="259"/>
        <end position="272"/>
    </location>
</feature>
<feature type="compositionally biased region" description="Basic and acidic residues" evidence="1">
    <location>
        <begin position="352"/>
        <end position="365"/>
    </location>
</feature>
<gene>
    <name evidence="3" type="ORF">LCGC14_1623130</name>
</gene>
<feature type="region of interest" description="Disordered" evidence="1">
    <location>
        <begin position="219"/>
        <end position="375"/>
    </location>
</feature>
<dbReference type="InterPro" id="IPR025861">
    <property type="entry name" value="CobT_VWA_dom"/>
</dbReference>
<dbReference type="SUPFAM" id="SSF53300">
    <property type="entry name" value="vWA-like"/>
    <property type="match status" value="1"/>
</dbReference>
<name>A0A0F9L4K5_9ZZZZ</name>
<comment type="caution">
    <text evidence="3">The sequence shown here is derived from an EMBL/GenBank/DDBJ whole genome shotgun (WGS) entry which is preliminary data.</text>
</comment>
<dbReference type="PANTHER" id="PTHR41248">
    <property type="entry name" value="NORD PROTEIN"/>
    <property type="match status" value="1"/>
</dbReference>
<dbReference type="AlphaFoldDB" id="A0A0F9L4K5"/>
<dbReference type="PANTHER" id="PTHR41248:SF1">
    <property type="entry name" value="NORD PROTEIN"/>
    <property type="match status" value="1"/>
</dbReference>
<dbReference type="EMBL" id="LAZR01013289">
    <property type="protein sequence ID" value="KKM22650.1"/>
    <property type="molecule type" value="Genomic_DNA"/>
</dbReference>
<evidence type="ECO:0000259" key="2">
    <source>
        <dbReference type="Pfam" id="PF11775"/>
    </source>
</evidence>
<feature type="compositionally biased region" description="Basic and acidic residues" evidence="1">
    <location>
        <begin position="302"/>
        <end position="313"/>
    </location>
</feature>
<feature type="domain" description="Cobalamin biosynthesis protein CobT VWA" evidence="2">
    <location>
        <begin position="496"/>
        <end position="700"/>
    </location>
</feature>
<proteinExistence type="predicted"/>
<dbReference type="Pfam" id="PF11775">
    <property type="entry name" value="CobT_C"/>
    <property type="match status" value="1"/>
</dbReference>
<dbReference type="InterPro" id="IPR051928">
    <property type="entry name" value="NorD/CobT"/>
</dbReference>
<feature type="region of interest" description="Disordered" evidence="1">
    <location>
        <begin position="402"/>
        <end position="421"/>
    </location>
</feature>
<reference evidence="3" key="1">
    <citation type="journal article" date="2015" name="Nature">
        <title>Complex archaea that bridge the gap between prokaryotes and eukaryotes.</title>
        <authorList>
            <person name="Spang A."/>
            <person name="Saw J.H."/>
            <person name="Jorgensen S.L."/>
            <person name="Zaremba-Niedzwiedzka K."/>
            <person name="Martijn J."/>
            <person name="Lind A.E."/>
            <person name="van Eijk R."/>
            <person name="Schleper C."/>
            <person name="Guy L."/>
            <person name="Ettema T.J."/>
        </authorList>
    </citation>
    <scope>NUCLEOTIDE SEQUENCE</scope>
</reference>
<dbReference type="Gene3D" id="3.40.50.410">
    <property type="entry name" value="von Willebrand factor, type A domain"/>
    <property type="match status" value="1"/>
</dbReference>
<feature type="compositionally biased region" description="Acidic residues" evidence="1">
    <location>
        <begin position="273"/>
        <end position="301"/>
    </location>
</feature>
<protein>
    <recommendedName>
        <fullName evidence="2">Cobalamin biosynthesis protein CobT VWA domain-containing protein</fullName>
    </recommendedName>
</protein>
<sequence length="715" mass="80728">MRKARYGTAAGAYLPIAEHIAMKQGLRIIQSGTRFSTTGKSIKIPSIPKGMEDKFERAILGGILHEGRHCRESDFKIINEAKQDPKYNLLNMVEDLRIEHNAVNEYPGAKQILTRLNEYAKEIFKFKNAELARKKLNGEKIEKYDKIKPMRYLGIAMNDYMLNIKPDLGVYDTQYVLIVSQMVDLLEEIKDIGPGLEGTRQSMEISVKIYKRLSEILQRKDKEDSEDEKEQDTFNVPKSALDDDYEDEGDDEGEDEGDDKNREKGTPEKSDEDKDEDEGDKEDGEGSDGDSSENVDIDDDKEADKDGDSKTQGEGDQDDEGEQDDSDQDDEGGQDDGGQDDEGEQDDGGEQDADKNTTETTEKPDGGSGEFDDPDFWEDIEQDMEAPAEDKMATINEQIKEEVEEEIRDKGRPVPHPDIVKDDVYLHEPPSVGGGLNYGQQYEEIMTEVSPQIGILRGRLLPLLLSQYKGSYLIEQEEGEIDETALVNLRSGSQRVFRKKIPRQKINTAITFLGDVSGSMAGSKIQQLKCTLIACAETCEPLHVPYEILAFTTASGHYEGHYSNKYTPEELSTYNRFEPIKHIVIKDFGETLNDTRWRLARIQAGNCNCDPEAIWWAGERLLQRKEMRKILFVMHDGWPNCQASDNDVMGDEIKYAGQTLENNGVEVYGIGIETDTPKEFYPPERCLVIWSTDGIAEAIYKLLETKLTEGDGKKF</sequence>
<evidence type="ECO:0000256" key="1">
    <source>
        <dbReference type="SAM" id="MobiDB-lite"/>
    </source>
</evidence>
<feature type="compositionally biased region" description="Acidic residues" evidence="1">
    <location>
        <begin position="242"/>
        <end position="258"/>
    </location>
</feature>